<dbReference type="PANTHER" id="PTHR43877">
    <property type="entry name" value="AMINOALKYLPHOSPHONATE N-ACETYLTRANSFERASE-RELATED-RELATED"/>
    <property type="match status" value="1"/>
</dbReference>
<dbReference type="Gene3D" id="3.40.630.30">
    <property type="match status" value="1"/>
</dbReference>
<keyword evidence="5" id="KW-1185">Reference proteome</keyword>
<dbReference type="InterPro" id="IPR016181">
    <property type="entry name" value="Acyl_CoA_acyltransferase"/>
</dbReference>
<evidence type="ECO:0000259" key="3">
    <source>
        <dbReference type="PROSITE" id="PS51186"/>
    </source>
</evidence>
<dbReference type="SUPFAM" id="SSF55729">
    <property type="entry name" value="Acyl-CoA N-acyltransferases (Nat)"/>
    <property type="match status" value="1"/>
</dbReference>
<dbReference type="InterPro" id="IPR050832">
    <property type="entry name" value="Bact_Acetyltransf"/>
</dbReference>
<dbReference type="GO" id="GO:0016746">
    <property type="term" value="F:acyltransferase activity"/>
    <property type="evidence" value="ECO:0007669"/>
    <property type="project" value="UniProtKB-KW"/>
</dbReference>
<protein>
    <submittedName>
        <fullName evidence="4">GNAT family N-acetyltransferase</fullName>
        <ecNumber evidence="4">2.3.-.-</ecNumber>
    </submittedName>
</protein>
<dbReference type="PROSITE" id="PS51186">
    <property type="entry name" value="GNAT"/>
    <property type="match status" value="1"/>
</dbReference>
<evidence type="ECO:0000256" key="1">
    <source>
        <dbReference type="ARBA" id="ARBA00022679"/>
    </source>
</evidence>
<name>A0ABW4L306_9MICO</name>
<keyword evidence="2 4" id="KW-0012">Acyltransferase</keyword>
<dbReference type="EMBL" id="JBHUEE010000004">
    <property type="protein sequence ID" value="MFD1717936.1"/>
    <property type="molecule type" value="Genomic_DNA"/>
</dbReference>
<feature type="domain" description="N-acetyltransferase" evidence="3">
    <location>
        <begin position="8"/>
        <end position="152"/>
    </location>
</feature>
<evidence type="ECO:0000313" key="4">
    <source>
        <dbReference type="EMBL" id="MFD1717936.1"/>
    </source>
</evidence>
<sequence>MRIVLDDLTGPEVRAMVSDHLADMRATSPPESVHALSIAQIHADAVTFWSVWDGEHLAGCGGLKALPGCEGELKSMRTAAGYRGRGVGTVMLAHLIEESRTRGYRRLNLETGSQDFFAPARRLYARHGFVECPPFGEYMADPNSVFMCRDLT</sequence>
<dbReference type="CDD" id="cd04301">
    <property type="entry name" value="NAT_SF"/>
    <property type="match status" value="1"/>
</dbReference>
<accession>A0ABW4L306</accession>
<gene>
    <name evidence="4" type="ORF">ACFSE6_08825</name>
</gene>
<dbReference type="Proteomes" id="UP001597277">
    <property type="component" value="Unassembled WGS sequence"/>
</dbReference>
<dbReference type="Pfam" id="PF00583">
    <property type="entry name" value="Acetyltransf_1"/>
    <property type="match status" value="1"/>
</dbReference>
<keyword evidence="1 4" id="KW-0808">Transferase</keyword>
<dbReference type="InterPro" id="IPR000182">
    <property type="entry name" value="GNAT_dom"/>
</dbReference>
<organism evidence="4 5">
    <name type="scientific">Georgenia deserti</name>
    <dbReference type="NCBI Taxonomy" id="2093781"/>
    <lineage>
        <taxon>Bacteria</taxon>
        <taxon>Bacillati</taxon>
        <taxon>Actinomycetota</taxon>
        <taxon>Actinomycetes</taxon>
        <taxon>Micrococcales</taxon>
        <taxon>Bogoriellaceae</taxon>
        <taxon>Georgenia</taxon>
    </lineage>
</organism>
<dbReference type="RefSeq" id="WP_388005228.1">
    <property type="nucleotide sequence ID" value="NZ_JBHUEE010000004.1"/>
</dbReference>
<evidence type="ECO:0000313" key="5">
    <source>
        <dbReference type="Proteomes" id="UP001597277"/>
    </source>
</evidence>
<evidence type="ECO:0000256" key="2">
    <source>
        <dbReference type="ARBA" id="ARBA00023315"/>
    </source>
</evidence>
<dbReference type="EC" id="2.3.-.-" evidence="4"/>
<proteinExistence type="predicted"/>
<dbReference type="PANTHER" id="PTHR43877:SF5">
    <property type="entry name" value="BLL8307 PROTEIN"/>
    <property type="match status" value="1"/>
</dbReference>
<reference evidence="5" key="1">
    <citation type="journal article" date="2019" name="Int. J. Syst. Evol. Microbiol.">
        <title>The Global Catalogue of Microorganisms (GCM) 10K type strain sequencing project: providing services to taxonomists for standard genome sequencing and annotation.</title>
        <authorList>
            <consortium name="The Broad Institute Genomics Platform"/>
            <consortium name="The Broad Institute Genome Sequencing Center for Infectious Disease"/>
            <person name="Wu L."/>
            <person name="Ma J."/>
        </authorList>
    </citation>
    <scope>NUCLEOTIDE SEQUENCE [LARGE SCALE GENOMIC DNA]</scope>
    <source>
        <strain evidence="5">JCM 17130</strain>
    </source>
</reference>
<comment type="caution">
    <text evidence="4">The sequence shown here is derived from an EMBL/GenBank/DDBJ whole genome shotgun (WGS) entry which is preliminary data.</text>
</comment>